<evidence type="ECO:0000259" key="1">
    <source>
        <dbReference type="Pfam" id="PF19502"/>
    </source>
</evidence>
<evidence type="ECO:0000313" key="3">
    <source>
        <dbReference type="Proteomes" id="UP001500945"/>
    </source>
</evidence>
<organism evidence="2 3">
    <name type="scientific">Fodinibacter luteus</name>
    <dbReference type="NCBI Taxonomy" id="552064"/>
    <lineage>
        <taxon>Bacteria</taxon>
        <taxon>Bacillati</taxon>
        <taxon>Actinomycetota</taxon>
        <taxon>Actinomycetes</taxon>
        <taxon>Micrococcales</taxon>
        <taxon>Intrasporangiaceae</taxon>
        <taxon>Fodinibacter (ex Wang et al. 2009)</taxon>
    </lineage>
</organism>
<name>A0ABP8JYI7_9MICO</name>
<proteinExistence type="predicted"/>
<evidence type="ECO:0000313" key="2">
    <source>
        <dbReference type="EMBL" id="GAA4397903.1"/>
    </source>
</evidence>
<dbReference type="InterPro" id="IPR045792">
    <property type="entry name" value="DUF6036"/>
</dbReference>
<dbReference type="EMBL" id="BAABGM010000001">
    <property type="protein sequence ID" value="GAA4397903.1"/>
    <property type="molecule type" value="Genomic_DNA"/>
</dbReference>
<dbReference type="Pfam" id="PF19502">
    <property type="entry name" value="DUF6036"/>
    <property type="match status" value="1"/>
</dbReference>
<dbReference type="Proteomes" id="UP001500945">
    <property type="component" value="Unassembled WGS sequence"/>
</dbReference>
<accession>A0ABP8JYI7</accession>
<keyword evidence="3" id="KW-1185">Reference proteome</keyword>
<reference evidence="3" key="1">
    <citation type="journal article" date="2019" name="Int. J. Syst. Evol. Microbiol.">
        <title>The Global Catalogue of Microorganisms (GCM) 10K type strain sequencing project: providing services to taxonomists for standard genome sequencing and annotation.</title>
        <authorList>
            <consortium name="The Broad Institute Genomics Platform"/>
            <consortium name="The Broad Institute Genome Sequencing Center for Infectious Disease"/>
            <person name="Wu L."/>
            <person name="Ma J."/>
        </authorList>
    </citation>
    <scope>NUCLEOTIDE SEQUENCE [LARGE SCALE GENOMIC DNA]</scope>
    <source>
        <strain evidence="3">JCM 17809</strain>
    </source>
</reference>
<sequence>MSLEVDILPIAADEDDTSRLADLIEGVAGEWSPFEELHGYSIDGVSLVTAVLPPGWRDRLVKVENDNTTAPGGDPRFTGWCLEPHDLCVAKLVALREKDTRFVEALLGAEIVDAHLIAERLRLLGATHEAAAQRALGWLTSREA</sequence>
<protein>
    <recommendedName>
        <fullName evidence="1">DUF6036 domain-containing protein</fullName>
    </recommendedName>
</protein>
<comment type="caution">
    <text evidence="2">The sequence shown here is derived from an EMBL/GenBank/DDBJ whole genome shotgun (WGS) entry which is preliminary data.</text>
</comment>
<feature type="domain" description="DUF6036" evidence="1">
    <location>
        <begin position="36"/>
        <end position="119"/>
    </location>
</feature>
<gene>
    <name evidence="2" type="ORF">GCM10023168_03370</name>
</gene>